<keyword evidence="3" id="KW-1185">Reference proteome</keyword>
<dbReference type="EMBL" id="OC862114">
    <property type="protein sequence ID" value="CAD7629951.1"/>
    <property type="molecule type" value="Genomic_DNA"/>
</dbReference>
<dbReference type="InterPro" id="IPR036190">
    <property type="entry name" value="Urocanase_sf"/>
</dbReference>
<dbReference type="AlphaFoldDB" id="A0A7R9KV03"/>
<dbReference type="PANTHER" id="PTHR12216">
    <property type="entry name" value="UROCANATE HYDRATASE"/>
    <property type="match status" value="1"/>
</dbReference>
<evidence type="ECO:0000313" key="3">
    <source>
        <dbReference type="Proteomes" id="UP000759131"/>
    </source>
</evidence>
<name>A0A7R9KV03_9ACAR</name>
<sequence>MTNDNIPKEVKDNYLDNIKWITEAKDHNLVVGSEARILYSDQIGRVSIGLAFNEAIKNKTIQSPIILSRDHHDVSGADSPYRETSNIYDGSAYTADMAVSTVMGNAGRGCTWVALHNGGGVGFGEAINCGFGLVLDGSQEAHDKALNILSWDVMNGVSRRSWAGNQYAKQTIQDIMQNNNKVCVTLPNEVDDKLIDNL</sequence>
<evidence type="ECO:0000259" key="1">
    <source>
        <dbReference type="Pfam" id="PF17392"/>
    </source>
</evidence>
<dbReference type="OrthoDB" id="194468at2759"/>
<dbReference type="Proteomes" id="UP000759131">
    <property type="component" value="Unassembled WGS sequence"/>
</dbReference>
<reference evidence="2" key="1">
    <citation type="submission" date="2020-11" db="EMBL/GenBank/DDBJ databases">
        <authorList>
            <person name="Tran Van P."/>
        </authorList>
    </citation>
    <scope>NUCLEOTIDE SEQUENCE</scope>
</reference>
<dbReference type="InterPro" id="IPR023637">
    <property type="entry name" value="Urocanase-like"/>
</dbReference>
<dbReference type="GO" id="GO:0006548">
    <property type="term" value="P:L-histidine catabolic process"/>
    <property type="evidence" value="ECO:0007669"/>
    <property type="project" value="TreeGrafter"/>
</dbReference>
<dbReference type="Gene3D" id="3.40.1770.10">
    <property type="entry name" value="Urocanase superfamily"/>
    <property type="match status" value="1"/>
</dbReference>
<organism evidence="2">
    <name type="scientific">Medioppia subpectinata</name>
    <dbReference type="NCBI Taxonomy" id="1979941"/>
    <lineage>
        <taxon>Eukaryota</taxon>
        <taxon>Metazoa</taxon>
        <taxon>Ecdysozoa</taxon>
        <taxon>Arthropoda</taxon>
        <taxon>Chelicerata</taxon>
        <taxon>Arachnida</taxon>
        <taxon>Acari</taxon>
        <taxon>Acariformes</taxon>
        <taxon>Sarcoptiformes</taxon>
        <taxon>Oribatida</taxon>
        <taxon>Brachypylina</taxon>
        <taxon>Oppioidea</taxon>
        <taxon>Oppiidae</taxon>
        <taxon>Medioppia</taxon>
    </lineage>
</organism>
<evidence type="ECO:0000313" key="2">
    <source>
        <dbReference type="EMBL" id="CAD7629951.1"/>
    </source>
</evidence>
<dbReference type="PROSITE" id="PS01233">
    <property type="entry name" value="UROCANASE"/>
    <property type="match status" value="1"/>
</dbReference>
<protein>
    <recommendedName>
        <fullName evidence="1">Urocanase C-terminal domain-containing protein</fullName>
    </recommendedName>
</protein>
<dbReference type="PANTHER" id="PTHR12216:SF3">
    <property type="entry name" value="UROCANATE HYDRATASE"/>
    <property type="match status" value="1"/>
</dbReference>
<dbReference type="InterPro" id="IPR023636">
    <property type="entry name" value="Urocanase_CS"/>
</dbReference>
<proteinExistence type="predicted"/>
<accession>A0A7R9KV03</accession>
<gene>
    <name evidence="2" type="ORF">OSB1V03_LOCUS10365</name>
</gene>
<dbReference type="SUPFAM" id="SSF111326">
    <property type="entry name" value="Urocanase"/>
    <property type="match status" value="1"/>
</dbReference>
<dbReference type="GO" id="GO:0016153">
    <property type="term" value="F:urocanate hydratase activity"/>
    <property type="evidence" value="ECO:0007669"/>
    <property type="project" value="InterPro"/>
</dbReference>
<dbReference type="InterPro" id="IPR035401">
    <property type="entry name" value="Urocanase_C"/>
</dbReference>
<dbReference type="Pfam" id="PF17392">
    <property type="entry name" value="Urocanase_C"/>
    <property type="match status" value="1"/>
</dbReference>
<dbReference type="EMBL" id="CAJPIZ010007539">
    <property type="protein sequence ID" value="CAG2110381.1"/>
    <property type="molecule type" value="Genomic_DNA"/>
</dbReference>
<feature type="domain" description="Urocanase C-terminal" evidence="1">
    <location>
        <begin position="3"/>
        <end position="173"/>
    </location>
</feature>